<keyword evidence="5 8" id="KW-0175">Coiled coil</keyword>
<evidence type="ECO:0000256" key="3">
    <source>
        <dbReference type="ARBA" id="ARBA00005795"/>
    </source>
</evidence>
<feature type="coiled-coil region" evidence="8">
    <location>
        <begin position="169"/>
        <end position="196"/>
    </location>
</feature>
<comment type="subcellular location">
    <subcellularLocation>
        <location evidence="2">Chromosome</location>
        <location evidence="2">Centromere</location>
    </subcellularLocation>
    <subcellularLocation>
        <location evidence="1">Nucleus</location>
    </subcellularLocation>
</comment>
<dbReference type="PANTHER" id="PTHR14401:SF6">
    <property type="entry name" value="CENTROMERE PROTEIN K"/>
    <property type="match status" value="1"/>
</dbReference>
<keyword evidence="6" id="KW-0539">Nucleus</keyword>
<feature type="coiled-coil region" evidence="8">
    <location>
        <begin position="46"/>
        <end position="98"/>
    </location>
</feature>
<evidence type="ECO:0000256" key="1">
    <source>
        <dbReference type="ARBA" id="ARBA00004123"/>
    </source>
</evidence>
<organism evidence="9 10">
    <name type="scientific">Limulus polyphemus</name>
    <name type="common">Atlantic horseshoe crab</name>
    <dbReference type="NCBI Taxonomy" id="6850"/>
    <lineage>
        <taxon>Eukaryota</taxon>
        <taxon>Metazoa</taxon>
        <taxon>Ecdysozoa</taxon>
        <taxon>Arthropoda</taxon>
        <taxon>Chelicerata</taxon>
        <taxon>Merostomata</taxon>
        <taxon>Xiphosura</taxon>
        <taxon>Limulidae</taxon>
        <taxon>Limulus</taxon>
    </lineage>
</organism>
<evidence type="ECO:0000256" key="2">
    <source>
        <dbReference type="ARBA" id="ARBA00004584"/>
    </source>
</evidence>
<protein>
    <submittedName>
        <fullName evidence="10">Centromere protein K-like</fullName>
    </submittedName>
</protein>
<evidence type="ECO:0000313" key="10">
    <source>
        <dbReference type="RefSeq" id="XP_022246575.1"/>
    </source>
</evidence>
<dbReference type="RefSeq" id="XP_022246575.1">
    <property type="nucleotide sequence ID" value="XM_022390867.1"/>
</dbReference>
<proteinExistence type="inferred from homology"/>
<name>A0ABM1SSG9_LIMPO</name>
<dbReference type="Proteomes" id="UP000694941">
    <property type="component" value="Unplaced"/>
</dbReference>
<keyword evidence="9" id="KW-1185">Reference proteome</keyword>
<evidence type="ECO:0000256" key="4">
    <source>
        <dbReference type="ARBA" id="ARBA00022454"/>
    </source>
</evidence>
<comment type="similarity">
    <text evidence="3">Belongs to the CENP-K/MCM22 family.</text>
</comment>
<keyword evidence="7" id="KW-0137">Centromere</keyword>
<dbReference type="GeneID" id="106463392"/>
<reference evidence="10" key="1">
    <citation type="submission" date="2025-08" db="UniProtKB">
        <authorList>
            <consortium name="RefSeq"/>
        </authorList>
    </citation>
    <scope>IDENTIFICATION</scope>
    <source>
        <tissue evidence="10">Muscle</tissue>
    </source>
</reference>
<evidence type="ECO:0000256" key="7">
    <source>
        <dbReference type="ARBA" id="ARBA00023328"/>
    </source>
</evidence>
<gene>
    <name evidence="10" type="primary">LOC106463392</name>
</gene>
<dbReference type="InterPro" id="IPR020993">
    <property type="entry name" value="Centromere_CenpK"/>
</dbReference>
<evidence type="ECO:0000256" key="5">
    <source>
        <dbReference type="ARBA" id="ARBA00023054"/>
    </source>
</evidence>
<accession>A0ABM1SSG9</accession>
<dbReference type="PANTHER" id="PTHR14401">
    <property type="entry name" value="CENTROMERE PROTEIN K"/>
    <property type="match status" value="1"/>
</dbReference>
<evidence type="ECO:0000256" key="6">
    <source>
        <dbReference type="ARBA" id="ARBA00023242"/>
    </source>
</evidence>
<evidence type="ECO:0000313" key="9">
    <source>
        <dbReference type="Proteomes" id="UP000694941"/>
    </source>
</evidence>
<dbReference type="Pfam" id="PF11802">
    <property type="entry name" value="CENP-K"/>
    <property type="match status" value="1"/>
</dbReference>
<keyword evidence="4" id="KW-0158">Chromosome</keyword>
<sequence>MASDQAKLLEKVSSLYKRAQVFDSTVLSQPSSSLTKQDTEPLHLKVEEAQKQLKEIYKRIEIAEAGKQHHDISNNQPLEVLRSRAESLQAEVDQQIKRSPSGFYTHPPLLMTLLKKHLETEISSLHQTLATIRSQRLSCEQHLNRVQAAISEERYLMDSVEKELKDLSMDQVEEMLSEENIRVRKLKDKLKETKALQQLRSEQMADFLSKNFPLPDEDCIRKYSEEYSRTKTGEIPRIKTVAQMLEVFVNKSLNTPHDPWVTEDESLWPPYIELLLRSGIIVRHKDNCHIFRLESFLT</sequence>
<evidence type="ECO:0000256" key="8">
    <source>
        <dbReference type="SAM" id="Coils"/>
    </source>
</evidence>